<dbReference type="GO" id="GO:0055085">
    <property type="term" value="P:transmembrane transport"/>
    <property type="evidence" value="ECO:0007669"/>
    <property type="project" value="InterPro"/>
</dbReference>
<feature type="chain" id="PRO_5012877086" evidence="4">
    <location>
        <begin position="29"/>
        <end position="360"/>
    </location>
</feature>
<name>A0A285PHT1_9HYPH</name>
<keyword evidence="1 4" id="KW-0732">Signal</keyword>
<evidence type="ECO:0000313" key="6">
    <source>
        <dbReference type="Proteomes" id="UP000219439"/>
    </source>
</evidence>
<dbReference type="GO" id="GO:0046872">
    <property type="term" value="F:metal ion binding"/>
    <property type="evidence" value="ECO:0007669"/>
    <property type="project" value="UniProtKB-KW"/>
</dbReference>
<dbReference type="GO" id="GO:0031317">
    <property type="term" value="C:tripartite ATP-independent periplasmic transporter complex"/>
    <property type="evidence" value="ECO:0007669"/>
    <property type="project" value="InterPro"/>
</dbReference>
<accession>A0A285PHT1</accession>
<dbReference type="InterPro" id="IPR018389">
    <property type="entry name" value="DctP_fam"/>
</dbReference>
<dbReference type="Gene3D" id="3.40.190.10">
    <property type="entry name" value="Periplasmic binding protein-like II"/>
    <property type="match status" value="1"/>
</dbReference>
<proteinExistence type="predicted"/>
<evidence type="ECO:0000256" key="4">
    <source>
        <dbReference type="SAM" id="SignalP"/>
    </source>
</evidence>
<feature type="binding site" evidence="3">
    <location>
        <position position="216"/>
    </location>
    <ligand>
        <name>Na(+)</name>
        <dbReference type="ChEBI" id="CHEBI:29101"/>
    </ligand>
</feature>
<organism evidence="5 6">
    <name type="scientific">Cohaesibacter gelatinilyticus</name>
    <dbReference type="NCBI Taxonomy" id="372072"/>
    <lineage>
        <taxon>Bacteria</taxon>
        <taxon>Pseudomonadati</taxon>
        <taxon>Pseudomonadota</taxon>
        <taxon>Alphaproteobacteria</taxon>
        <taxon>Hyphomicrobiales</taxon>
        <taxon>Cohaesibacteraceae</taxon>
    </lineage>
</organism>
<dbReference type="RefSeq" id="WP_097155652.1">
    <property type="nucleotide sequence ID" value="NZ_OBEL01000007.1"/>
</dbReference>
<evidence type="ECO:0000256" key="3">
    <source>
        <dbReference type="PIRSR" id="PIRSR039026-2"/>
    </source>
</evidence>
<keyword evidence="6" id="KW-1185">Reference proteome</keyword>
<protein>
    <submittedName>
        <fullName evidence="5">TRAP-type mannitol/chloroaromatic compound transport system, substrate-binding protein</fullName>
    </submittedName>
</protein>
<evidence type="ECO:0000256" key="2">
    <source>
        <dbReference type="PIRSR" id="PIRSR039026-1"/>
    </source>
</evidence>
<sequence length="360" mass="39433">MIEFSSLPKVGAAALAAFLVVGSTSVQAADVTWKMTAAIGEGSFFYQNFMERFAKNVDVVTNGRVEIKPFGAGVLAPAFKAYEAVQDGIVEAGHSTPSYLVNQDPTNAIFASFPGGMSGEATLHWLYEGGGEKMLQEFRAKEMGLHTMVVGVGTSEIMAHSNVKIETVDDLKGVKYRTSGAFAAVLKEKFGGVPTVVPGNEIYTLLQRKGVDAIEWSTPGANISEGFHEVAPYIIMPGVHQPSFVWEVFVKQDTWKEMPDDLKALVSAAAKLTTYESFTYFGDKDIKAMQDLRKTKVQFVNMKPKDSEAIRAAGRNWAQEQADKMAKDGKDRMQKVLSDYLAYQAAWSENSGYLVRDSKD</sequence>
<dbReference type="AlphaFoldDB" id="A0A285PHT1"/>
<feature type="binding site" evidence="2">
    <location>
        <position position="177"/>
    </location>
    <ligand>
        <name>substrate</name>
    </ligand>
</feature>
<feature type="signal peptide" evidence="4">
    <location>
        <begin position="1"/>
        <end position="28"/>
    </location>
</feature>
<feature type="binding site" evidence="3">
    <location>
        <position position="241"/>
    </location>
    <ligand>
        <name>substrate</name>
    </ligand>
</feature>
<feature type="binding site" evidence="3">
    <location>
        <position position="215"/>
    </location>
    <ligand>
        <name>substrate</name>
    </ligand>
</feature>
<evidence type="ECO:0000313" key="5">
    <source>
        <dbReference type="EMBL" id="SNZ21275.1"/>
    </source>
</evidence>
<dbReference type="PIRSF" id="PIRSF039026">
    <property type="entry name" value="SiaP"/>
    <property type="match status" value="1"/>
</dbReference>
<dbReference type="InterPro" id="IPR038404">
    <property type="entry name" value="TRAP_DctP_sf"/>
</dbReference>
<dbReference type="Pfam" id="PF03480">
    <property type="entry name" value="DctP"/>
    <property type="match status" value="1"/>
</dbReference>
<evidence type="ECO:0000256" key="1">
    <source>
        <dbReference type="ARBA" id="ARBA00022729"/>
    </source>
</evidence>
<dbReference type="OrthoDB" id="9769764at2"/>
<dbReference type="Proteomes" id="UP000219439">
    <property type="component" value="Unassembled WGS sequence"/>
</dbReference>
<dbReference type="EMBL" id="OBEL01000007">
    <property type="protein sequence ID" value="SNZ21275.1"/>
    <property type="molecule type" value="Genomic_DNA"/>
</dbReference>
<keyword evidence="3" id="KW-0479">Metal-binding</keyword>
<dbReference type="NCBIfam" id="NF037995">
    <property type="entry name" value="TRAP_S1"/>
    <property type="match status" value="1"/>
</dbReference>
<dbReference type="PANTHER" id="PTHR33376:SF5">
    <property type="entry name" value="EXTRACYTOPLASMIC SOLUTE RECEPTOR PROTEIN"/>
    <property type="match status" value="1"/>
</dbReference>
<reference evidence="5 6" key="1">
    <citation type="submission" date="2017-09" db="EMBL/GenBank/DDBJ databases">
        <authorList>
            <person name="Ehlers B."/>
            <person name="Leendertz F.H."/>
        </authorList>
    </citation>
    <scope>NUCLEOTIDE SEQUENCE [LARGE SCALE GENOMIC DNA]</scope>
    <source>
        <strain evidence="5 6">DSM 18289</strain>
    </source>
</reference>
<dbReference type="PANTHER" id="PTHR33376">
    <property type="match status" value="1"/>
</dbReference>
<dbReference type="Gene3D" id="3.40.190.170">
    <property type="entry name" value="Bacterial extracellular solute-binding protein, family 7"/>
    <property type="match status" value="1"/>
</dbReference>
<gene>
    <name evidence="5" type="ORF">SAMN06265368_4392</name>
</gene>
<feature type="binding site" evidence="2">
    <location>
        <position position="156"/>
    </location>
    <ligand>
        <name>substrate</name>
    </ligand>
</feature>
<dbReference type="InterPro" id="IPR026289">
    <property type="entry name" value="SBP_TakP-like"/>
</dbReference>